<feature type="compositionally biased region" description="Polar residues" evidence="6">
    <location>
        <begin position="18"/>
        <end position="37"/>
    </location>
</feature>
<dbReference type="PROSITE" id="PS50048">
    <property type="entry name" value="ZN2_CY6_FUNGAL_2"/>
    <property type="match status" value="1"/>
</dbReference>
<dbReference type="InterPro" id="IPR007219">
    <property type="entry name" value="XnlR_reg_dom"/>
</dbReference>
<dbReference type="Gene3D" id="4.10.240.10">
    <property type="entry name" value="Zn(2)-C6 fungal-type DNA-binding domain"/>
    <property type="match status" value="1"/>
</dbReference>
<dbReference type="GO" id="GO:0008270">
    <property type="term" value="F:zinc ion binding"/>
    <property type="evidence" value="ECO:0007669"/>
    <property type="project" value="InterPro"/>
</dbReference>
<feature type="compositionally biased region" description="Low complexity" evidence="6">
    <location>
        <begin position="46"/>
        <end position="57"/>
    </location>
</feature>
<accession>A0AA38RTC2</accession>
<organism evidence="8 9">
    <name type="scientific">Coniochaeta hoffmannii</name>
    <dbReference type="NCBI Taxonomy" id="91930"/>
    <lineage>
        <taxon>Eukaryota</taxon>
        <taxon>Fungi</taxon>
        <taxon>Dikarya</taxon>
        <taxon>Ascomycota</taxon>
        <taxon>Pezizomycotina</taxon>
        <taxon>Sordariomycetes</taxon>
        <taxon>Sordariomycetidae</taxon>
        <taxon>Coniochaetales</taxon>
        <taxon>Coniochaetaceae</taxon>
        <taxon>Coniochaeta</taxon>
    </lineage>
</organism>
<keyword evidence="5" id="KW-0539">Nucleus</keyword>
<dbReference type="CDD" id="cd12148">
    <property type="entry name" value="fungal_TF_MHR"/>
    <property type="match status" value="1"/>
</dbReference>
<gene>
    <name evidence="8" type="ORF">NKR19_g4010</name>
</gene>
<evidence type="ECO:0000313" key="8">
    <source>
        <dbReference type="EMBL" id="KAJ9156919.1"/>
    </source>
</evidence>
<dbReference type="InterPro" id="IPR001138">
    <property type="entry name" value="Zn2Cys6_DnaBD"/>
</dbReference>
<dbReference type="PROSITE" id="PS00463">
    <property type="entry name" value="ZN2_CY6_FUNGAL_1"/>
    <property type="match status" value="1"/>
</dbReference>
<evidence type="ECO:0000259" key="7">
    <source>
        <dbReference type="PROSITE" id="PS50048"/>
    </source>
</evidence>
<keyword evidence="2" id="KW-0805">Transcription regulation</keyword>
<reference evidence="8" key="1">
    <citation type="submission" date="2022-07" db="EMBL/GenBank/DDBJ databases">
        <title>Fungi with potential for degradation of polypropylene.</title>
        <authorList>
            <person name="Gostincar C."/>
        </authorList>
    </citation>
    <scope>NUCLEOTIDE SEQUENCE</scope>
    <source>
        <strain evidence="8">EXF-13287</strain>
    </source>
</reference>
<dbReference type="GO" id="GO:0000981">
    <property type="term" value="F:DNA-binding transcription factor activity, RNA polymerase II-specific"/>
    <property type="evidence" value="ECO:0007669"/>
    <property type="project" value="InterPro"/>
</dbReference>
<dbReference type="GO" id="GO:0006351">
    <property type="term" value="P:DNA-templated transcription"/>
    <property type="evidence" value="ECO:0007669"/>
    <property type="project" value="InterPro"/>
</dbReference>
<protein>
    <submittedName>
        <fullName evidence="8">C6 finger domain-containing protein</fullName>
    </submittedName>
</protein>
<dbReference type="SUPFAM" id="SSF57701">
    <property type="entry name" value="Zn2/Cys6 DNA-binding domain"/>
    <property type="match status" value="1"/>
</dbReference>
<feature type="region of interest" description="Disordered" evidence="6">
    <location>
        <begin position="813"/>
        <end position="838"/>
    </location>
</feature>
<keyword evidence="9" id="KW-1185">Reference proteome</keyword>
<dbReference type="GO" id="GO:0003677">
    <property type="term" value="F:DNA binding"/>
    <property type="evidence" value="ECO:0007669"/>
    <property type="project" value="UniProtKB-KW"/>
</dbReference>
<keyword evidence="4" id="KW-0804">Transcription</keyword>
<feature type="region of interest" description="Disordered" evidence="6">
    <location>
        <begin position="90"/>
        <end position="148"/>
    </location>
</feature>
<evidence type="ECO:0000313" key="9">
    <source>
        <dbReference type="Proteomes" id="UP001174691"/>
    </source>
</evidence>
<feature type="region of interest" description="Disordered" evidence="6">
    <location>
        <begin position="184"/>
        <end position="221"/>
    </location>
</feature>
<keyword evidence="1" id="KW-0479">Metal-binding</keyword>
<feature type="compositionally biased region" description="Basic and acidic residues" evidence="6">
    <location>
        <begin position="824"/>
        <end position="838"/>
    </location>
</feature>
<dbReference type="Pfam" id="PF04082">
    <property type="entry name" value="Fungal_trans"/>
    <property type="match status" value="1"/>
</dbReference>
<evidence type="ECO:0000256" key="3">
    <source>
        <dbReference type="ARBA" id="ARBA00023125"/>
    </source>
</evidence>
<feature type="domain" description="Zn(2)-C6 fungal-type" evidence="7">
    <location>
        <begin position="251"/>
        <end position="285"/>
    </location>
</feature>
<dbReference type="PANTHER" id="PTHR31668:SF26">
    <property type="entry name" value="GLUCOSE TRANSPORT TRANSCRIPTION REGULATOR RGT1-RELATED"/>
    <property type="match status" value="1"/>
</dbReference>
<dbReference type="AlphaFoldDB" id="A0AA38RTC2"/>
<dbReference type="Proteomes" id="UP001174691">
    <property type="component" value="Unassembled WGS sequence"/>
</dbReference>
<feature type="compositionally biased region" description="Basic and acidic residues" evidence="6">
    <location>
        <begin position="107"/>
        <end position="120"/>
    </location>
</feature>
<dbReference type="EMBL" id="JANBVN010000048">
    <property type="protein sequence ID" value="KAJ9156919.1"/>
    <property type="molecule type" value="Genomic_DNA"/>
</dbReference>
<feature type="region of interest" description="Disordered" evidence="6">
    <location>
        <begin position="1"/>
        <end position="72"/>
    </location>
</feature>
<dbReference type="InterPro" id="IPR036864">
    <property type="entry name" value="Zn2-C6_fun-type_DNA-bd_sf"/>
</dbReference>
<sequence length="874" mass="96516">MDVKAENSVREEVLMPQVYTSPSVEASDTAGFYSTQARDQETGDGQQPQEAQQPREQASPDRPESRTSVSVDELQLAAQLTQGLAPMMAAHNQAQEQQLQQVQEAEVQPREASYEDHSQDVVDYQDQTPQQDLHDQVQEPEPQYDDQIRDREYQDQVRRDAESLHHQLQTQLADHERELQNMLHQQAQAQAQAQSQTPAESHYAAPPSITPSHLQQQAHLQQQHIPMNHLGQQYQMDAGVPPRKRSKISRACDECRRKKIKCDAPSESADEPCSNCRRSSSQCLFSRVPQKRGPSKGYIKELADRINSIEGKLGGGADLLESVSRRESTEAFSSPLPIDDSRKRPFSSISNDGFPTPSPARPTAWTPGHRPIQPYQPPPNRGTPYSVNGLAPQPIGPKADPPMLESQVADSMQLDSVMGELNEITWHIYKSAIHQTFPILASDSFRVQALIAPCPVHLREAFLEAFYAALKHTQELPPGTSGDTRTANKLLTEWETDNNTRSYITDLVHLQTLLLMAIETDSHGPASVKGHHGGLPKGAFIGRALALAYSMGLHTATIDASPEELDEDKEDKIALRVWWSLVMLDRWNAIGASIPAQIPANAAVILPGLKLIMGEGPFALMHLSQLLSNFVPMALTPPKQLGKHEGPILSSWVDLAIESFRLNLPLHITPGNHPVVHLAYWHCRLLAYLFMPSALSTDVFWATKEIIKLLTQHPRLRSPLNHHFSTLVAATLIQLSKVPKTRDEAVKLLRELHDTPSAQSAWDSSIRAAVAERLAQPETTGSGIQSRNLQRLADLAAATTDLAAAAVANAVATTNDSNPAQPVPEEHPVGGEEPPVKYRTMSDYEDLGFDPRPMLQAGYLNYFPAVGEAGLAAE</sequence>
<feature type="compositionally biased region" description="Low complexity" evidence="6">
    <location>
        <begin position="185"/>
        <end position="196"/>
    </location>
</feature>
<feature type="region of interest" description="Disordered" evidence="6">
    <location>
        <begin position="327"/>
        <end position="399"/>
    </location>
</feature>
<name>A0AA38RTC2_9PEZI</name>
<proteinExistence type="predicted"/>
<feature type="compositionally biased region" description="Low complexity" evidence="6">
    <location>
        <begin position="93"/>
        <end position="106"/>
    </location>
</feature>
<dbReference type="InterPro" id="IPR050797">
    <property type="entry name" value="Carb_Metab_Trans_Reg"/>
</dbReference>
<evidence type="ECO:0000256" key="6">
    <source>
        <dbReference type="SAM" id="MobiDB-lite"/>
    </source>
</evidence>
<evidence type="ECO:0000256" key="4">
    <source>
        <dbReference type="ARBA" id="ARBA00023163"/>
    </source>
</evidence>
<evidence type="ECO:0000256" key="5">
    <source>
        <dbReference type="ARBA" id="ARBA00023242"/>
    </source>
</evidence>
<evidence type="ECO:0000256" key="2">
    <source>
        <dbReference type="ARBA" id="ARBA00023015"/>
    </source>
</evidence>
<feature type="compositionally biased region" description="Basic and acidic residues" evidence="6">
    <location>
        <begin position="1"/>
        <end position="13"/>
    </location>
</feature>
<dbReference type="SMART" id="SM00066">
    <property type="entry name" value="GAL4"/>
    <property type="match status" value="1"/>
</dbReference>
<dbReference type="PANTHER" id="PTHR31668">
    <property type="entry name" value="GLUCOSE TRANSPORT TRANSCRIPTION REGULATOR RGT1-RELATED-RELATED"/>
    <property type="match status" value="1"/>
</dbReference>
<dbReference type="Pfam" id="PF00172">
    <property type="entry name" value="Zn_clus"/>
    <property type="match status" value="1"/>
</dbReference>
<keyword evidence="3" id="KW-0238">DNA-binding</keyword>
<dbReference type="CDD" id="cd00067">
    <property type="entry name" value="GAL4"/>
    <property type="match status" value="1"/>
</dbReference>
<comment type="caution">
    <text evidence="8">The sequence shown here is derived from an EMBL/GenBank/DDBJ whole genome shotgun (WGS) entry which is preliminary data.</text>
</comment>
<evidence type="ECO:0000256" key="1">
    <source>
        <dbReference type="ARBA" id="ARBA00022723"/>
    </source>
</evidence>